<dbReference type="EMBL" id="NMUH01002707">
    <property type="protein sequence ID" value="MQM01607.1"/>
    <property type="molecule type" value="Genomic_DNA"/>
</dbReference>
<dbReference type="Proteomes" id="UP000652761">
    <property type="component" value="Unassembled WGS sequence"/>
</dbReference>
<evidence type="ECO:0000313" key="2">
    <source>
        <dbReference type="Proteomes" id="UP000652761"/>
    </source>
</evidence>
<evidence type="ECO:0000313" key="1">
    <source>
        <dbReference type="EMBL" id="MQM01607.1"/>
    </source>
</evidence>
<sequence>MHAYTHTPTFRGLKATTRVIKRGKLPLWRPAVFIEEERTHIIPHAISPLKGFELPHPVQSGCCCPYHHLSASTICIPLDHTKDLVALRNLGFEFPSIKNNDYLRGSLAAWIGRYAWHVRTTDPCIHPRLDSPA</sequence>
<name>A0A843W2Q8_COLES</name>
<comment type="caution">
    <text evidence="1">The sequence shown here is derived from an EMBL/GenBank/DDBJ whole genome shotgun (WGS) entry which is preliminary data.</text>
</comment>
<proteinExistence type="predicted"/>
<protein>
    <submittedName>
        <fullName evidence="1">Uncharacterized protein</fullName>
    </submittedName>
</protein>
<keyword evidence="2" id="KW-1185">Reference proteome</keyword>
<dbReference type="AlphaFoldDB" id="A0A843W2Q8"/>
<reference evidence="1" key="1">
    <citation type="submission" date="2017-07" db="EMBL/GenBank/DDBJ databases">
        <title>Taro Niue Genome Assembly and Annotation.</title>
        <authorList>
            <person name="Atibalentja N."/>
            <person name="Keating K."/>
            <person name="Fields C.J."/>
        </authorList>
    </citation>
    <scope>NUCLEOTIDE SEQUENCE</scope>
    <source>
        <strain evidence="1">Niue_2</strain>
        <tissue evidence="1">Leaf</tissue>
    </source>
</reference>
<gene>
    <name evidence="1" type="ORF">Taro_034363</name>
</gene>
<accession>A0A843W2Q8</accession>
<organism evidence="1 2">
    <name type="scientific">Colocasia esculenta</name>
    <name type="common">Wild taro</name>
    <name type="synonym">Arum esculentum</name>
    <dbReference type="NCBI Taxonomy" id="4460"/>
    <lineage>
        <taxon>Eukaryota</taxon>
        <taxon>Viridiplantae</taxon>
        <taxon>Streptophyta</taxon>
        <taxon>Embryophyta</taxon>
        <taxon>Tracheophyta</taxon>
        <taxon>Spermatophyta</taxon>
        <taxon>Magnoliopsida</taxon>
        <taxon>Liliopsida</taxon>
        <taxon>Araceae</taxon>
        <taxon>Aroideae</taxon>
        <taxon>Colocasieae</taxon>
        <taxon>Colocasia</taxon>
    </lineage>
</organism>